<reference evidence="2 3" key="1">
    <citation type="submission" date="2017-02" db="EMBL/GenBank/DDBJ databases">
        <title>Whole genome sequencing of Rhodanobacter lindaniclasticus DSM 17932.</title>
        <authorList>
            <person name="Kumar S."/>
            <person name="Patil P."/>
            <person name="Patil P.B."/>
        </authorList>
    </citation>
    <scope>NUCLEOTIDE SEQUENCE [LARGE SCALE GENOMIC DNA]</scope>
    <source>
        <strain evidence="2 3">DSM 17932</strain>
    </source>
</reference>
<name>A0A4V3USA9_9GAMM</name>
<feature type="domain" description="Thioredoxin" evidence="1">
    <location>
        <begin position="3"/>
        <end position="174"/>
    </location>
</feature>
<dbReference type="InterPro" id="IPR000866">
    <property type="entry name" value="AhpC/TSA"/>
</dbReference>
<protein>
    <submittedName>
        <fullName evidence="2">Alkyl hydroperoxide reductase</fullName>
    </submittedName>
</protein>
<dbReference type="InterPro" id="IPR036249">
    <property type="entry name" value="Thioredoxin-like_sf"/>
</dbReference>
<dbReference type="GO" id="GO:0016209">
    <property type="term" value="F:antioxidant activity"/>
    <property type="evidence" value="ECO:0007669"/>
    <property type="project" value="InterPro"/>
</dbReference>
<dbReference type="Pfam" id="PF00578">
    <property type="entry name" value="AhpC-TSA"/>
    <property type="match status" value="1"/>
</dbReference>
<dbReference type="SUPFAM" id="SSF52833">
    <property type="entry name" value="Thioredoxin-like"/>
    <property type="match status" value="1"/>
</dbReference>
<dbReference type="OrthoDB" id="9809746at2"/>
<dbReference type="PROSITE" id="PS51352">
    <property type="entry name" value="THIOREDOXIN_2"/>
    <property type="match status" value="1"/>
</dbReference>
<evidence type="ECO:0000259" key="1">
    <source>
        <dbReference type="PROSITE" id="PS51352"/>
    </source>
</evidence>
<evidence type="ECO:0000313" key="3">
    <source>
        <dbReference type="Proteomes" id="UP000306317"/>
    </source>
</evidence>
<dbReference type="Gene3D" id="3.40.30.10">
    <property type="entry name" value="Glutaredoxin"/>
    <property type="match status" value="1"/>
</dbReference>
<comment type="caution">
    <text evidence="2">The sequence shown here is derived from an EMBL/GenBank/DDBJ whole genome shotgun (WGS) entry which is preliminary data.</text>
</comment>
<sequence>MRLFAPEIAPVLDLVDIHGQAIATSQPGRLTLLSFFRDAACPFCNFRIYELTQRHQELSERGLDVVAVFSASQAEVLRFAGHRPRPFPLAADPTSRAHEVYGIERSLWRKLKAIVTRVPTLIRGLRLVGLAGLNTGNLMPADFLIDGRGRIVEAYYGRDAGDRIPLQRVESLLRQDRNRRAA</sequence>
<evidence type="ECO:0000313" key="2">
    <source>
        <dbReference type="EMBL" id="THD06011.1"/>
    </source>
</evidence>
<accession>A0A4V3USA9</accession>
<dbReference type="Proteomes" id="UP000306317">
    <property type="component" value="Unassembled WGS sequence"/>
</dbReference>
<dbReference type="AlphaFoldDB" id="A0A4V3USA9"/>
<dbReference type="RefSeq" id="WP_136259502.1">
    <property type="nucleotide sequence ID" value="NZ_MWIO01000047.1"/>
</dbReference>
<proteinExistence type="predicted"/>
<gene>
    <name evidence="2" type="ORF">B1991_15060</name>
</gene>
<keyword evidence="3" id="KW-1185">Reference proteome</keyword>
<organism evidence="2 3">
    <name type="scientific">Rhodanobacter lindaniclasticus</name>
    <dbReference type="NCBI Taxonomy" id="75310"/>
    <lineage>
        <taxon>Bacteria</taxon>
        <taxon>Pseudomonadati</taxon>
        <taxon>Pseudomonadota</taxon>
        <taxon>Gammaproteobacteria</taxon>
        <taxon>Lysobacterales</taxon>
        <taxon>Rhodanobacteraceae</taxon>
        <taxon>Rhodanobacter</taxon>
    </lineage>
</organism>
<dbReference type="EMBL" id="MWIO01000047">
    <property type="protein sequence ID" value="THD06011.1"/>
    <property type="molecule type" value="Genomic_DNA"/>
</dbReference>
<dbReference type="InterPro" id="IPR013766">
    <property type="entry name" value="Thioredoxin_domain"/>
</dbReference>
<dbReference type="GO" id="GO:0016491">
    <property type="term" value="F:oxidoreductase activity"/>
    <property type="evidence" value="ECO:0007669"/>
    <property type="project" value="InterPro"/>
</dbReference>